<sequence length="549" mass="61680">MQVSKPEQLHPEAKQIVIDVVDKEAAAVVDGLNKLRAAVSTNEDWAQAMDEAAAYLSRLAALPSSTRVLATWLSEADVSMAVRQNYAWPVYKSKLEVIRNDATFGGRARLEQIIVLGDAMWHNYEKGTPLARRLAELIEQRTRGTERCCLVFTKPTARRLAERYFETYDGYPEGAGFEVLRDHVRFTVPRTLEAEIDSPVKETLIFVGLDEVSLRLLVLEPRLSSPAYVLLTRRNAAYLKATIKSIQGLSGFASLRGRLDAISRQLPDFPNIDEATLLRRDDFVLPTFSFEQGLSSTPNASEENDPNAWELVLDGGTSIKRSPGARAYVYDQGLTHTVTRGFKGVEVSDLQEGDRLFVMSLELREITEAALKEAGAPIGHDRRFEGDLREYHRRVGELAATVPGINLTMKARQILAAISESLDPQWVPPSEGSVRTWLDVERYAGKSFDDAKPGAPRHGAHFEAFAKGLGMDRLEWTYFWKAVIQPLRGVRRADGRRVSDVYAEMLLEPESSVVHRHLKPSVVQMFFERAKDNIHTIDAIRRHPTRSEQ</sequence>
<keyword evidence="2" id="KW-1185">Reference proteome</keyword>
<dbReference type="EMBL" id="JAANES010000006">
    <property type="protein sequence ID" value="MBS3021655.1"/>
    <property type="molecule type" value="Genomic_DNA"/>
</dbReference>
<gene>
    <name evidence="1" type="ORF">DJFAAGMI_04429</name>
</gene>
<dbReference type="Proteomes" id="UP001647436">
    <property type="component" value="Unassembled WGS sequence"/>
</dbReference>
<organism evidence="1 2">
    <name type="scientific">Comamonas brasiliensis</name>
    <dbReference type="NCBI Taxonomy" id="1812482"/>
    <lineage>
        <taxon>Bacteria</taxon>
        <taxon>Pseudomonadati</taxon>
        <taxon>Pseudomonadota</taxon>
        <taxon>Betaproteobacteria</taxon>
        <taxon>Burkholderiales</taxon>
        <taxon>Comamonadaceae</taxon>
        <taxon>Comamonas</taxon>
    </lineage>
</organism>
<reference evidence="1 2" key="1">
    <citation type="submission" date="2020-03" db="EMBL/GenBank/DDBJ databases">
        <title>The role of nitrogen metabolism on polyethylene biodegradation.</title>
        <authorList>
            <person name="Peixoto J."/>
            <person name="Vizzotto C.S."/>
            <person name="Ramos A."/>
            <person name="Alves G."/>
            <person name="Steindorff A."/>
            <person name="Kruger R."/>
        </authorList>
    </citation>
    <scope>NUCLEOTIDE SEQUENCE [LARGE SCALE GENOMIC DNA]</scope>
    <source>
        <strain evidence="1 2">PE63</strain>
    </source>
</reference>
<evidence type="ECO:0000313" key="2">
    <source>
        <dbReference type="Proteomes" id="UP001647436"/>
    </source>
</evidence>
<name>A0ABS5LYR9_9BURK</name>
<evidence type="ECO:0000313" key="1">
    <source>
        <dbReference type="EMBL" id="MBS3021655.1"/>
    </source>
</evidence>
<protein>
    <submittedName>
        <fullName evidence="1">Uncharacterized protein</fullName>
    </submittedName>
</protein>
<accession>A0ABS5LYR9</accession>
<proteinExistence type="predicted"/>
<comment type="caution">
    <text evidence="1">The sequence shown here is derived from an EMBL/GenBank/DDBJ whole genome shotgun (WGS) entry which is preliminary data.</text>
</comment>